<proteinExistence type="predicted"/>
<dbReference type="EMBL" id="LAZR01016069">
    <property type="protein sequence ID" value="KKM06126.1"/>
    <property type="molecule type" value="Genomic_DNA"/>
</dbReference>
<evidence type="ECO:0000313" key="1">
    <source>
        <dbReference type="EMBL" id="KKM06126.1"/>
    </source>
</evidence>
<reference evidence="1" key="1">
    <citation type="journal article" date="2015" name="Nature">
        <title>Complex archaea that bridge the gap between prokaryotes and eukaryotes.</title>
        <authorList>
            <person name="Spang A."/>
            <person name="Saw J.H."/>
            <person name="Jorgensen S.L."/>
            <person name="Zaremba-Niedzwiedzka K."/>
            <person name="Martijn J."/>
            <person name="Lind A.E."/>
            <person name="van Eijk R."/>
            <person name="Schleper C."/>
            <person name="Guy L."/>
            <person name="Ettema T.J."/>
        </authorList>
    </citation>
    <scope>NUCLEOTIDE SEQUENCE</scope>
</reference>
<dbReference type="AlphaFoldDB" id="A0A0F9JK56"/>
<protein>
    <submittedName>
        <fullName evidence="1">Uncharacterized protein</fullName>
    </submittedName>
</protein>
<gene>
    <name evidence="1" type="ORF">LCGC14_1747110</name>
</gene>
<accession>A0A0F9JK56</accession>
<name>A0A0F9JK56_9ZZZZ</name>
<comment type="caution">
    <text evidence="1">The sequence shown here is derived from an EMBL/GenBank/DDBJ whole genome shotgun (WGS) entry which is preliminary data.</text>
</comment>
<organism evidence="1">
    <name type="scientific">marine sediment metagenome</name>
    <dbReference type="NCBI Taxonomy" id="412755"/>
    <lineage>
        <taxon>unclassified sequences</taxon>
        <taxon>metagenomes</taxon>
        <taxon>ecological metagenomes</taxon>
    </lineage>
</organism>
<sequence length="86" mass="9845">MIGECINDRKTEVWMIDGKGVCIVKHPDPNKTSYSNKSRGRKIHLAKDKKYSVCNMLVDIYIPDSNRFWVPVSNGRCKVCFKGVKP</sequence>